<accession>A0A0R3Q3N0</accession>
<reference evidence="3" key="1">
    <citation type="submission" date="2017-02" db="UniProtKB">
        <authorList>
            <consortium name="WormBaseParasite"/>
        </authorList>
    </citation>
    <scope>IDENTIFICATION</scope>
</reference>
<proteinExistence type="predicted"/>
<evidence type="ECO:0000313" key="1">
    <source>
        <dbReference type="EMBL" id="VDO07175.1"/>
    </source>
</evidence>
<dbReference type="Proteomes" id="UP000280834">
    <property type="component" value="Unassembled WGS sequence"/>
</dbReference>
<evidence type="ECO:0000313" key="3">
    <source>
        <dbReference type="WBParaSite" id="BTMF_0000089801-mRNA-1"/>
    </source>
</evidence>
<gene>
    <name evidence="1" type="ORF">BTMF_LOCUS262</name>
</gene>
<dbReference type="AlphaFoldDB" id="A0A0R3Q3N0"/>
<evidence type="ECO:0000313" key="2">
    <source>
        <dbReference type="Proteomes" id="UP000280834"/>
    </source>
</evidence>
<reference evidence="1 2" key="2">
    <citation type="submission" date="2018-11" db="EMBL/GenBank/DDBJ databases">
        <authorList>
            <consortium name="Pathogen Informatics"/>
        </authorList>
    </citation>
    <scope>NUCLEOTIDE SEQUENCE [LARGE SCALE GENOMIC DNA]</scope>
</reference>
<dbReference type="WBParaSite" id="BTMF_0000089801-mRNA-1">
    <property type="protein sequence ID" value="BTMF_0000089801-mRNA-1"/>
    <property type="gene ID" value="BTMF_0000089801"/>
</dbReference>
<dbReference type="EMBL" id="UZAG01000112">
    <property type="protein sequence ID" value="VDO07175.1"/>
    <property type="molecule type" value="Genomic_DNA"/>
</dbReference>
<name>A0A0R3Q3N0_9BILA</name>
<protein>
    <submittedName>
        <fullName evidence="1 3">Uncharacterized protein</fullName>
    </submittedName>
</protein>
<keyword evidence="2" id="KW-1185">Reference proteome</keyword>
<organism evidence="3">
    <name type="scientific">Brugia timori</name>
    <dbReference type="NCBI Taxonomy" id="42155"/>
    <lineage>
        <taxon>Eukaryota</taxon>
        <taxon>Metazoa</taxon>
        <taxon>Ecdysozoa</taxon>
        <taxon>Nematoda</taxon>
        <taxon>Chromadorea</taxon>
        <taxon>Rhabditida</taxon>
        <taxon>Spirurina</taxon>
        <taxon>Spiruromorpha</taxon>
        <taxon>Filarioidea</taxon>
        <taxon>Onchocercidae</taxon>
        <taxon>Brugia</taxon>
    </lineage>
</organism>
<sequence length="231" mass="25784">MCLKLIELARRRFHELSIGFVVVYETRMTVKIVLNHVFLPFSATEKFDGCHLKFFVVTQGGQQHGRKISPVSKLHAVEHIVSPKYESLPSDPVIDHLASFDSFSDLDPESRKQSSAEGYRNQVLLPELLVTRACPVIADCQQQQQHESYSNFASALHVFRLIVPQQQGTAVKDVACQCDGQNGSDNSGNNNTFGCSLDDGLFPAKPPLSLPVKMGDALRKRYVGKRHFQNS</sequence>